<evidence type="ECO:0000313" key="2">
    <source>
        <dbReference type="EMBL" id="OGN01375.1"/>
    </source>
</evidence>
<dbReference type="EMBL" id="MGJD01000006">
    <property type="protein sequence ID" value="OGN01375.1"/>
    <property type="molecule type" value="Genomic_DNA"/>
</dbReference>
<dbReference type="Pfam" id="PF18903">
    <property type="entry name" value="DUF5659"/>
    <property type="match status" value="1"/>
</dbReference>
<reference evidence="2 3" key="1">
    <citation type="journal article" date="2016" name="Nat. Commun.">
        <title>Thousands of microbial genomes shed light on interconnected biogeochemical processes in an aquifer system.</title>
        <authorList>
            <person name="Anantharaman K."/>
            <person name="Brown C.T."/>
            <person name="Hug L.A."/>
            <person name="Sharon I."/>
            <person name="Castelle C.J."/>
            <person name="Probst A.J."/>
            <person name="Thomas B.C."/>
            <person name="Singh A."/>
            <person name="Wilkins M.J."/>
            <person name="Karaoz U."/>
            <person name="Brodie E.L."/>
            <person name="Williams K.H."/>
            <person name="Hubbard S.S."/>
            <person name="Banfield J.F."/>
        </authorList>
    </citation>
    <scope>NUCLEOTIDE SEQUENCE [LARGE SCALE GENOMIC DNA]</scope>
</reference>
<dbReference type="InterPro" id="IPR043718">
    <property type="entry name" value="DUF5659"/>
</dbReference>
<dbReference type="AlphaFoldDB" id="A0A1F8EKI0"/>
<protein>
    <recommendedName>
        <fullName evidence="1">DUF5659 domain-containing protein</fullName>
    </recommendedName>
</protein>
<comment type="caution">
    <text evidence="2">The sequence shown here is derived from an EMBL/GenBank/DDBJ whole genome shotgun (WGS) entry which is preliminary data.</text>
</comment>
<sequence>MWTHYVLRGGSPYKHMNKDPHQKEHFRTTSFYLAVFLFAKGIELLNIDKITDPRRSAFIFNDSPERMTLTESFNFGRENNSEVMVDSRKLIQSIKILKEKLYQDNF</sequence>
<dbReference type="Proteomes" id="UP000177117">
    <property type="component" value="Unassembled WGS sequence"/>
</dbReference>
<organism evidence="2 3">
    <name type="scientific">Candidatus Yanofskybacteria bacterium RIFCSPHIGHO2_01_FULL_41_53</name>
    <dbReference type="NCBI Taxonomy" id="1802663"/>
    <lineage>
        <taxon>Bacteria</taxon>
        <taxon>Candidatus Yanofskyibacteriota</taxon>
    </lineage>
</organism>
<feature type="domain" description="DUF5659" evidence="1">
    <location>
        <begin position="24"/>
        <end position="100"/>
    </location>
</feature>
<evidence type="ECO:0000259" key="1">
    <source>
        <dbReference type="Pfam" id="PF18903"/>
    </source>
</evidence>
<accession>A0A1F8EKI0</accession>
<gene>
    <name evidence="2" type="ORF">A2650_00630</name>
</gene>
<name>A0A1F8EKI0_9BACT</name>
<evidence type="ECO:0000313" key="3">
    <source>
        <dbReference type="Proteomes" id="UP000177117"/>
    </source>
</evidence>
<proteinExistence type="predicted"/>